<dbReference type="Gene3D" id="3.20.20.450">
    <property type="entry name" value="EAL domain"/>
    <property type="match status" value="1"/>
</dbReference>
<dbReference type="InterPro" id="IPR050706">
    <property type="entry name" value="Cyclic-di-GMP_PDE-like"/>
</dbReference>
<evidence type="ECO:0000259" key="2">
    <source>
        <dbReference type="PROSITE" id="PS50110"/>
    </source>
</evidence>
<dbReference type="InterPro" id="IPR001633">
    <property type="entry name" value="EAL_dom"/>
</dbReference>
<dbReference type="Pfam" id="PF00563">
    <property type="entry name" value="EAL"/>
    <property type="match status" value="1"/>
</dbReference>
<feature type="domain" description="EAL" evidence="3">
    <location>
        <begin position="140"/>
        <end position="394"/>
    </location>
</feature>
<dbReference type="RefSeq" id="WP_119778177.1">
    <property type="nucleotide sequence ID" value="NZ_QYUK01000011.1"/>
</dbReference>
<dbReference type="InterPro" id="IPR011006">
    <property type="entry name" value="CheY-like_superfamily"/>
</dbReference>
<evidence type="ECO:0000259" key="3">
    <source>
        <dbReference type="PROSITE" id="PS50883"/>
    </source>
</evidence>
<sequence>MMTMLNAQSGDEGKEASVVILDDDVHIVDVLRARIGRDGLRITIVHTITELEAACRAAPPAAVVADLNLPGVTPHDTTEMLSRLAYAGPLFLVSEANEHDIAMARDLAQRFGLDRPTIFRKPFSYAALSAALVNSVAMTRPAALEDVTAAIESGEIMPFFQLQVDLASGRIVGAEALARWKRPDGSVTPTGNFMPVIEQAGLWRRLTDRMLLDSAVAIRRWQAAGLSPCKISVNLEASVAADPGFGPSAAQILNAHGVDHGLIRFEITEQTAMSDISTALRALTWLRDKGFDLSLDDFGTGFSSLSVLHSMPFSELKIDRSFVQRMSTDRDARVIVRATVDLAHNLDLLCVAEGVENAEACASLIEFGCDHGQGYLFGRAVEADAFGELLRQGKIDLP</sequence>
<evidence type="ECO:0000313" key="4">
    <source>
        <dbReference type="EMBL" id="RJF87538.1"/>
    </source>
</evidence>
<dbReference type="SUPFAM" id="SSF52172">
    <property type="entry name" value="CheY-like"/>
    <property type="match status" value="1"/>
</dbReference>
<dbReference type="OrthoDB" id="9793210at2"/>
<feature type="domain" description="Response regulatory" evidence="2">
    <location>
        <begin position="17"/>
        <end position="136"/>
    </location>
</feature>
<protein>
    <submittedName>
        <fullName evidence="4">EAL domain-containing protein</fullName>
    </submittedName>
</protein>
<dbReference type="GO" id="GO:0000160">
    <property type="term" value="P:phosphorelay signal transduction system"/>
    <property type="evidence" value="ECO:0007669"/>
    <property type="project" value="InterPro"/>
</dbReference>
<dbReference type="SUPFAM" id="SSF141868">
    <property type="entry name" value="EAL domain-like"/>
    <property type="match status" value="1"/>
</dbReference>
<dbReference type="InterPro" id="IPR035919">
    <property type="entry name" value="EAL_sf"/>
</dbReference>
<dbReference type="SMART" id="SM00052">
    <property type="entry name" value="EAL"/>
    <property type="match status" value="1"/>
</dbReference>
<reference evidence="4 5" key="1">
    <citation type="submission" date="2018-09" db="EMBL/GenBank/DDBJ databases">
        <authorList>
            <person name="Zhu H."/>
        </authorList>
    </citation>
    <scope>NUCLEOTIDE SEQUENCE [LARGE SCALE GENOMIC DNA]</scope>
    <source>
        <strain evidence="4 5">K1W22B-8</strain>
    </source>
</reference>
<proteinExistence type="predicted"/>
<feature type="modified residue" description="4-aspartylphosphate" evidence="1">
    <location>
        <position position="66"/>
    </location>
</feature>
<evidence type="ECO:0000313" key="5">
    <source>
        <dbReference type="Proteomes" id="UP000284605"/>
    </source>
</evidence>
<organism evidence="4 5">
    <name type="scientific">Oleomonas cavernae</name>
    <dbReference type="NCBI Taxonomy" id="2320859"/>
    <lineage>
        <taxon>Bacteria</taxon>
        <taxon>Pseudomonadati</taxon>
        <taxon>Pseudomonadota</taxon>
        <taxon>Alphaproteobacteria</taxon>
        <taxon>Acetobacterales</taxon>
        <taxon>Acetobacteraceae</taxon>
        <taxon>Oleomonas</taxon>
    </lineage>
</organism>
<name>A0A418WC90_9PROT</name>
<dbReference type="PANTHER" id="PTHR33121">
    <property type="entry name" value="CYCLIC DI-GMP PHOSPHODIESTERASE PDEF"/>
    <property type="match status" value="1"/>
</dbReference>
<comment type="caution">
    <text evidence="4">The sequence shown here is derived from an EMBL/GenBank/DDBJ whole genome shotgun (WGS) entry which is preliminary data.</text>
</comment>
<dbReference type="PROSITE" id="PS50110">
    <property type="entry name" value="RESPONSE_REGULATORY"/>
    <property type="match status" value="1"/>
</dbReference>
<dbReference type="AlphaFoldDB" id="A0A418WC90"/>
<dbReference type="Gene3D" id="3.40.50.2300">
    <property type="match status" value="1"/>
</dbReference>
<dbReference type="Proteomes" id="UP000284605">
    <property type="component" value="Unassembled WGS sequence"/>
</dbReference>
<dbReference type="InterPro" id="IPR001789">
    <property type="entry name" value="Sig_transdc_resp-reg_receiver"/>
</dbReference>
<dbReference type="PROSITE" id="PS50883">
    <property type="entry name" value="EAL"/>
    <property type="match status" value="1"/>
</dbReference>
<dbReference type="GO" id="GO:0071111">
    <property type="term" value="F:cyclic-guanylate-specific phosphodiesterase activity"/>
    <property type="evidence" value="ECO:0007669"/>
    <property type="project" value="InterPro"/>
</dbReference>
<evidence type="ECO:0000256" key="1">
    <source>
        <dbReference type="PROSITE-ProRule" id="PRU00169"/>
    </source>
</evidence>
<dbReference type="EMBL" id="QYUK01000011">
    <property type="protein sequence ID" value="RJF87538.1"/>
    <property type="molecule type" value="Genomic_DNA"/>
</dbReference>
<accession>A0A418WC90</accession>
<dbReference type="PANTHER" id="PTHR33121:SF70">
    <property type="entry name" value="SIGNALING PROTEIN YKOW"/>
    <property type="match status" value="1"/>
</dbReference>
<keyword evidence="5" id="KW-1185">Reference proteome</keyword>
<gene>
    <name evidence="4" type="ORF">D3874_11335</name>
</gene>
<dbReference type="CDD" id="cd01948">
    <property type="entry name" value="EAL"/>
    <property type="match status" value="1"/>
</dbReference>
<keyword evidence="1" id="KW-0597">Phosphoprotein</keyword>